<evidence type="ECO:0000313" key="3">
    <source>
        <dbReference type="Proteomes" id="UP001283361"/>
    </source>
</evidence>
<feature type="region of interest" description="Disordered" evidence="1">
    <location>
        <begin position="149"/>
        <end position="179"/>
    </location>
</feature>
<sequence>MEFQQGSILTKVAASKQVVRQLCEYYRISKSKRTAFFPQAPSDRSVGEEHPGQSAPVYPANTRDSAGTTSFDTASDASTGRVGVIKSQATSLNIGPMTCIKVEDRIRQTRKDGEVIAQRSTTRSNDEDPRVIIRRRRSDEDDIKRWTQSLLSSTERHSGLTRGDGSQDGQEMPTGRSPARRVLQKQLLGILSLRVSSDKAVSTVTATPRFPLVSFIQSVTNQGQSSRLHHTSYTFMDGVQPTLLNACTPSGRPPTARGNSQQRFHRLSLKMQQRVSNRPVGTDP</sequence>
<feature type="region of interest" description="Disordered" evidence="1">
    <location>
        <begin position="38"/>
        <end position="80"/>
    </location>
</feature>
<reference evidence="2" key="1">
    <citation type="journal article" date="2023" name="G3 (Bethesda)">
        <title>A reference genome for the long-term kleptoplast-retaining sea slug Elysia crispata morphotype clarki.</title>
        <authorList>
            <person name="Eastman K.E."/>
            <person name="Pendleton A.L."/>
            <person name="Shaikh M.A."/>
            <person name="Suttiyut T."/>
            <person name="Ogas R."/>
            <person name="Tomko P."/>
            <person name="Gavelis G."/>
            <person name="Widhalm J.R."/>
            <person name="Wisecaver J.H."/>
        </authorList>
    </citation>
    <scope>NUCLEOTIDE SEQUENCE</scope>
    <source>
        <strain evidence="2">ECLA1</strain>
    </source>
</reference>
<dbReference type="AlphaFoldDB" id="A0AAE1AH96"/>
<dbReference type="Proteomes" id="UP001283361">
    <property type="component" value="Unassembled WGS sequence"/>
</dbReference>
<evidence type="ECO:0000256" key="1">
    <source>
        <dbReference type="SAM" id="MobiDB-lite"/>
    </source>
</evidence>
<feature type="compositionally biased region" description="Low complexity" evidence="1">
    <location>
        <begin position="64"/>
        <end position="80"/>
    </location>
</feature>
<keyword evidence="3" id="KW-1185">Reference proteome</keyword>
<comment type="caution">
    <text evidence="2">The sequence shown here is derived from an EMBL/GenBank/DDBJ whole genome shotgun (WGS) entry which is preliminary data.</text>
</comment>
<dbReference type="EMBL" id="JAWDGP010001831">
    <property type="protein sequence ID" value="KAK3787835.1"/>
    <property type="molecule type" value="Genomic_DNA"/>
</dbReference>
<accession>A0AAE1AH96</accession>
<protein>
    <submittedName>
        <fullName evidence="2">Uncharacterized protein</fullName>
    </submittedName>
</protein>
<organism evidence="2 3">
    <name type="scientific">Elysia crispata</name>
    <name type="common">lettuce slug</name>
    <dbReference type="NCBI Taxonomy" id="231223"/>
    <lineage>
        <taxon>Eukaryota</taxon>
        <taxon>Metazoa</taxon>
        <taxon>Spiralia</taxon>
        <taxon>Lophotrochozoa</taxon>
        <taxon>Mollusca</taxon>
        <taxon>Gastropoda</taxon>
        <taxon>Heterobranchia</taxon>
        <taxon>Euthyneura</taxon>
        <taxon>Panpulmonata</taxon>
        <taxon>Sacoglossa</taxon>
        <taxon>Placobranchoidea</taxon>
        <taxon>Plakobranchidae</taxon>
        <taxon>Elysia</taxon>
    </lineage>
</organism>
<gene>
    <name evidence="2" type="ORF">RRG08_031642</name>
</gene>
<feature type="compositionally biased region" description="Basic and acidic residues" evidence="1">
    <location>
        <begin position="124"/>
        <end position="133"/>
    </location>
</feature>
<proteinExistence type="predicted"/>
<name>A0AAE1AH96_9GAST</name>
<feature type="region of interest" description="Disordered" evidence="1">
    <location>
        <begin position="111"/>
        <end position="133"/>
    </location>
</feature>
<evidence type="ECO:0000313" key="2">
    <source>
        <dbReference type="EMBL" id="KAK3787835.1"/>
    </source>
</evidence>